<feature type="zinc finger region" description="CR-type" evidence="9">
    <location>
        <begin position="139"/>
        <end position="221"/>
    </location>
</feature>
<dbReference type="PANTHER" id="PTHR43096:SF10">
    <property type="entry name" value="CHAPERONE PROTEIN DNAJ A6, CHLOROPLASTIC"/>
    <property type="match status" value="1"/>
</dbReference>
<keyword evidence="6 9" id="KW-0862">Zinc</keyword>
<dbReference type="InterPro" id="IPR012724">
    <property type="entry name" value="DnaJ"/>
</dbReference>
<dbReference type="SUPFAM" id="SSF49493">
    <property type="entry name" value="HSP40/DnaJ peptide-binding domain"/>
    <property type="match status" value="2"/>
</dbReference>
<dbReference type="AlphaFoldDB" id="A0A444L9K6"/>
<evidence type="ECO:0000256" key="5">
    <source>
        <dbReference type="ARBA" id="ARBA00022771"/>
    </source>
</evidence>
<sequence>MATKRDYYEILGVPRDATPEQIKDAYRKLALQYHPDRNKSPDAEEKFKEISEAYAVLSDPQKRSQYDMLGRAGFNQQYTQEDIFRGADFETIFRDFGFGDLFEMFFGGGRGYGGFGNRRMRGSDLVSEVRITLEEALKGTEKEIEIPRSETCKQCSGSGAAPGSSPRTCASCGGTGQVQRVHSSGFARFVQITSCPTCKGSGSIIEKPCSACKGSGVAKVRRRITVRIPPGAEDGMQLRLRGEGDASLNGGAPGDLYVNVTVIPDPRFRREGPDLYYDLKIGFPQAALGAEVTVPTLEGPVQMVINPGTQPGTILRLKGKGLPKLDGFGRGDQFVVVNVTVPDRLTPRQRELLKELAKEFEQPLKEKRRFGF</sequence>
<proteinExistence type="inferred from homology"/>
<dbReference type="GO" id="GO:0031072">
    <property type="term" value="F:heat shock protein binding"/>
    <property type="evidence" value="ECO:0007669"/>
    <property type="project" value="InterPro"/>
</dbReference>
<dbReference type="Pfam" id="PF00226">
    <property type="entry name" value="DnaJ"/>
    <property type="match status" value="1"/>
</dbReference>
<dbReference type="SUPFAM" id="SSF57938">
    <property type="entry name" value="DnaJ/Hsp40 cysteine-rich domain"/>
    <property type="match status" value="1"/>
</dbReference>
<dbReference type="PROSITE" id="PS00636">
    <property type="entry name" value="DNAJ_1"/>
    <property type="match status" value="1"/>
</dbReference>
<name>A0A444L9K6_METS7</name>
<dbReference type="FunFam" id="2.60.260.20:FF:000005">
    <property type="entry name" value="Chaperone protein dnaJ 1, mitochondrial"/>
    <property type="match status" value="1"/>
</dbReference>
<keyword evidence="8" id="KW-0143">Chaperone</keyword>
<dbReference type="InterPro" id="IPR018253">
    <property type="entry name" value="DnaJ_domain_CS"/>
</dbReference>
<dbReference type="Gene3D" id="1.10.287.110">
    <property type="entry name" value="DnaJ domain"/>
    <property type="match status" value="1"/>
</dbReference>
<dbReference type="InterPro" id="IPR001305">
    <property type="entry name" value="HSP_DnaJ_Cys-rich_dom"/>
</dbReference>
<dbReference type="Gene3D" id="2.10.230.10">
    <property type="entry name" value="Heat shock protein DnaJ, cysteine-rich domain"/>
    <property type="match status" value="1"/>
</dbReference>
<dbReference type="PANTHER" id="PTHR43096">
    <property type="entry name" value="DNAJ HOMOLOG 1, MITOCHONDRIAL-RELATED"/>
    <property type="match status" value="1"/>
</dbReference>
<evidence type="ECO:0000259" key="11">
    <source>
        <dbReference type="PROSITE" id="PS51188"/>
    </source>
</evidence>
<dbReference type="NCBIfam" id="TIGR02349">
    <property type="entry name" value="DnaJ_bact"/>
    <property type="match status" value="1"/>
</dbReference>
<evidence type="ECO:0000256" key="6">
    <source>
        <dbReference type="ARBA" id="ARBA00022833"/>
    </source>
</evidence>
<comment type="caution">
    <text evidence="12">The sequence shown here is derived from an EMBL/GenBank/DDBJ whole genome shotgun (WGS) entry which is preliminary data.</text>
</comment>
<accession>A0A444L9K6</accession>
<keyword evidence="5 9" id="KW-0863">Zinc-finger</keyword>
<evidence type="ECO:0000256" key="4">
    <source>
        <dbReference type="ARBA" id="ARBA00022737"/>
    </source>
</evidence>
<reference evidence="12 13" key="1">
    <citation type="submission" date="2018-12" db="EMBL/GenBank/DDBJ databases">
        <title>The complete genome of the methanogenic archaea of the candidate phylum Verstraetearchaeota, obtained from the metagenome of underground thermal water.</title>
        <authorList>
            <person name="Kadnikov V.V."/>
            <person name="Mardanov A.V."/>
            <person name="Beletsky A.V."/>
            <person name="Karnachuk O.V."/>
            <person name="Ravin N.V."/>
        </authorList>
    </citation>
    <scope>NUCLEOTIDE SEQUENCE [LARGE SCALE GENOMIC DNA]</scope>
    <source>
        <strain evidence="12">Ch88</strain>
    </source>
</reference>
<keyword evidence="3 9" id="KW-0479">Metal-binding</keyword>
<dbReference type="EMBL" id="RXGA01000001">
    <property type="protein sequence ID" value="RWX74267.1"/>
    <property type="molecule type" value="Genomic_DNA"/>
</dbReference>
<evidence type="ECO:0000256" key="8">
    <source>
        <dbReference type="ARBA" id="ARBA00023186"/>
    </source>
</evidence>
<evidence type="ECO:0000313" key="13">
    <source>
        <dbReference type="Proteomes" id="UP000288215"/>
    </source>
</evidence>
<dbReference type="HAMAP" id="MF_01152">
    <property type="entry name" value="DnaJ"/>
    <property type="match status" value="1"/>
</dbReference>
<dbReference type="NCBIfam" id="NF008035">
    <property type="entry name" value="PRK10767.1"/>
    <property type="match status" value="1"/>
</dbReference>
<dbReference type="GO" id="GO:0042026">
    <property type="term" value="P:protein refolding"/>
    <property type="evidence" value="ECO:0007669"/>
    <property type="project" value="TreeGrafter"/>
</dbReference>
<dbReference type="GO" id="GO:0005524">
    <property type="term" value="F:ATP binding"/>
    <property type="evidence" value="ECO:0007669"/>
    <property type="project" value="InterPro"/>
</dbReference>
<feature type="domain" description="CR-type" evidence="11">
    <location>
        <begin position="139"/>
        <end position="221"/>
    </location>
</feature>
<dbReference type="SUPFAM" id="SSF46565">
    <property type="entry name" value="Chaperone J-domain"/>
    <property type="match status" value="1"/>
</dbReference>
<feature type="domain" description="J" evidence="10">
    <location>
        <begin position="6"/>
        <end position="70"/>
    </location>
</feature>
<dbReference type="InterPro" id="IPR008971">
    <property type="entry name" value="HSP40/DnaJ_pept-bd"/>
</dbReference>
<dbReference type="GO" id="GO:0006260">
    <property type="term" value="P:DNA replication"/>
    <property type="evidence" value="ECO:0007669"/>
    <property type="project" value="UniProtKB-KW"/>
</dbReference>
<evidence type="ECO:0000256" key="2">
    <source>
        <dbReference type="ARBA" id="ARBA00022705"/>
    </source>
</evidence>
<keyword evidence="4" id="KW-0677">Repeat</keyword>
<dbReference type="InterPro" id="IPR001623">
    <property type="entry name" value="DnaJ_domain"/>
</dbReference>
<dbReference type="InterPro" id="IPR036410">
    <property type="entry name" value="HSP_DnaJ_Cys-rich_dom_sf"/>
</dbReference>
<dbReference type="Pfam" id="PF01556">
    <property type="entry name" value="DnaJ_C"/>
    <property type="match status" value="1"/>
</dbReference>
<evidence type="ECO:0000256" key="1">
    <source>
        <dbReference type="ARBA" id="ARBA00022490"/>
    </source>
</evidence>
<dbReference type="FunFam" id="1.10.287.110:FF:000031">
    <property type="entry name" value="Molecular chaperone DnaJ"/>
    <property type="match status" value="1"/>
</dbReference>
<dbReference type="InterPro" id="IPR002939">
    <property type="entry name" value="DnaJ_C"/>
</dbReference>
<keyword evidence="2" id="KW-0235">DNA replication</keyword>
<dbReference type="PRINTS" id="PR00625">
    <property type="entry name" value="JDOMAIN"/>
</dbReference>
<evidence type="ECO:0000256" key="7">
    <source>
        <dbReference type="ARBA" id="ARBA00023016"/>
    </source>
</evidence>
<evidence type="ECO:0000256" key="9">
    <source>
        <dbReference type="PROSITE-ProRule" id="PRU00546"/>
    </source>
</evidence>
<dbReference type="CDD" id="cd10719">
    <property type="entry name" value="DnaJ_zf"/>
    <property type="match status" value="1"/>
</dbReference>
<dbReference type="Gene3D" id="2.60.260.20">
    <property type="entry name" value="Urease metallochaperone UreE, N-terminal domain"/>
    <property type="match status" value="2"/>
</dbReference>
<dbReference type="Pfam" id="PF00684">
    <property type="entry name" value="DnaJ_CXXCXGXG"/>
    <property type="match status" value="1"/>
</dbReference>
<dbReference type="GO" id="GO:0009408">
    <property type="term" value="P:response to heat"/>
    <property type="evidence" value="ECO:0007669"/>
    <property type="project" value="InterPro"/>
</dbReference>
<dbReference type="Proteomes" id="UP000288215">
    <property type="component" value="Unassembled WGS sequence"/>
</dbReference>
<dbReference type="SMART" id="SM00271">
    <property type="entry name" value="DnaJ"/>
    <property type="match status" value="1"/>
</dbReference>
<dbReference type="CDD" id="cd06257">
    <property type="entry name" value="DnaJ"/>
    <property type="match status" value="1"/>
</dbReference>
<evidence type="ECO:0000256" key="3">
    <source>
        <dbReference type="ARBA" id="ARBA00022723"/>
    </source>
</evidence>
<dbReference type="CDD" id="cd10747">
    <property type="entry name" value="DnaJ_C"/>
    <property type="match status" value="1"/>
</dbReference>
<gene>
    <name evidence="12" type="ORF">Metus_0292</name>
</gene>
<organism evidence="12 13">
    <name type="scientific">Methanosuratincola subterraneus</name>
    <dbReference type="NCBI Taxonomy" id="2593994"/>
    <lineage>
        <taxon>Archaea</taxon>
        <taxon>Thermoproteota</taxon>
        <taxon>Methanosuratincolia</taxon>
        <taxon>Candidatus Methanomethylicales</taxon>
        <taxon>Candidatus Methanomethylicaceae</taxon>
        <taxon>Candidatus Methanosuratincola (ex Vanwonterghem et al. 2016)</taxon>
    </lineage>
</organism>
<dbReference type="FunFam" id="2.10.230.10:FF:000002">
    <property type="entry name" value="Molecular chaperone DnaJ"/>
    <property type="match status" value="1"/>
</dbReference>
<dbReference type="PROSITE" id="PS51188">
    <property type="entry name" value="ZF_CR"/>
    <property type="match status" value="1"/>
</dbReference>
<dbReference type="GO" id="GO:0008270">
    <property type="term" value="F:zinc ion binding"/>
    <property type="evidence" value="ECO:0007669"/>
    <property type="project" value="UniProtKB-KW"/>
</dbReference>
<protein>
    <submittedName>
        <fullName evidence="12">Chaperone protein DnaJ</fullName>
    </submittedName>
</protein>
<keyword evidence="1" id="KW-0963">Cytoplasm</keyword>
<evidence type="ECO:0000313" key="12">
    <source>
        <dbReference type="EMBL" id="RWX74267.1"/>
    </source>
</evidence>
<dbReference type="GO" id="GO:0005737">
    <property type="term" value="C:cytoplasm"/>
    <property type="evidence" value="ECO:0007669"/>
    <property type="project" value="TreeGrafter"/>
</dbReference>
<dbReference type="InterPro" id="IPR036869">
    <property type="entry name" value="J_dom_sf"/>
</dbReference>
<keyword evidence="7" id="KW-0346">Stress response</keyword>
<dbReference type="PROSITE" id="PS50076">
    <property type="entry name" value="DNAJ_2"/>
    <property type="match status" value="1"/>
</dbReference>
<dbReference type="GO" id="GO:0051082">
    <property type="term" value="F:unfolded protein binding"/>
    <property type="evidence" value="ECO:0007669"/>
    <property type="project" value="InterPro"/>
</dbReference>
<evidence type="ECO:0000259" key="10">
    <source>
        <dbReference type="PROSITE" id="PS50076"/>
    </source>
</evidence>